<gene>
    <name evidence="2" type="ORF">EV665_11873</name>
</gene>
<dbReference type="SUPFAM" id="SSF51556">
    <property type="entry name" value="Metallo-dependent hydrolases"/>
    <property type="match status" value="1"/>
</dbReference>
<dbReference type="InterPro" id="IPR013108">
    <property type="entry name" value="Amidohydro_3"/>
</dbReference>
<dbReference type="GO" id="GO:0006209">
    <property type="term" value="P:cytosine catabolic process"/>
    <property type="evidence" value="ECO:0007669"/>
    <property type="project" value="TreeGrafter"/>
</dbReference>
<sequence>MRTIEITSPADAGAGGQRLAGVSLAGREGHWDIAVSGGRIAAIAPSSSRGGGLVLPLMADIHTHLDKTFTAPRMPARATSLFHAIEMMQADAALWDHTDLRQRASRALDRAYRHGTALMRSHVDWYGASPPAAWTVLRDLADEWRARIHLEFASLTPLDLFAEIGETIAREVKAAGGVLGAFIYRNDDLEARLAQVFDLAEKHGLLLDFHVDEGLEVEARGIDAIVAETERRGLAGRVLCGHGCALSVRDPAEVAALLARAGAADVGLTVLPGCNAYLQDAKAGRTPRLRGLAPLHEARAAGLKVMIGSDNVRDAFFPFGDYDLFDAFRGATLLGHLQPEDWLDAVSETPARWMGRSLALAEGGPADFIRLDAEDLIDALSRPRADRTVWRNGRILTDHQGEQT</sequence>
<dbReference type="GO" id="GO:0004131">
    <property type="term" value="F:cytosine deaminase activity"/>
    <property type="evidence" value="ECO:0007669"/>
    <property type="project" value="TreeGrafter"/>
</dbReference>
<evidence type="ECO:0000313" key="2">
    <source>
        <dbReference type="EMBL" id="TCN38987.1"/>
    </source>
</evidence>
<dbReference type="Gene3D" id="3.20.20.140">
    <property type="entry name" value="Metal-dependent hydrolases"/>
    <property type="match status" value="1"/>
</dbReference>
<dbReference type="RefSeq" id="WP_133035872.1">
    <property type="nucleotide sequence ID" value="NZ_BAABEI010000012.1"/>
</dbReference>
<dbReference type="PANTHER" id="PTHR32027:SF0">
    <property type="entry name" value="CYTOSINE DEAMINASE"/>
    <property type="match status" value="1"/>
</dbReference>
<dbReference type="InterPro" id="IPR032466">
    <property type="entry name" value="Metal_Hydrolase"/>
</dbReference>
<comment type="caution">
    <text evidence="2">The sequence shown here is derived from an EMBL/GenBank/DDBJ whole genome shotgun (WGS) entry which is preliminary data.</text>
</comment>
<dbReference type="InterPro" id="IPR052349">
    <property type="entry name" value="Metallo-hydrolase_Enzymes"/>
</dbReference>
<dbReference type="Gene3D" id="2.30.40.10">
    <property type="entry name" value="Urease, subunit C, domain 1"/>
    <property type="match status" value="1"/>
</dbReference>
<dbReference type="Pfam" id="PF07969">
    <property type="entry name" value="Amidohydro_3"/>
    <property type="match status" value="1"/>
</dbReference>
<evidence type="ECO:0000259" key="1">
    <source>
        <dbReference type="Pfam" id="PF07969"/>
    </source>
</evidence>
<accession>A0A4R2CDU2</accession>
<proteinExistence type="predicted"/>
<organism evidence="2 3">
    <name type="scientific">Shinella granuli</name>
    <dbReference type="NCBI Taxonomy" id="323621"/>
    <lineage>
        <taxon>Bacteria</taxon>
        <taxon>Pseudomonadati</taxon>
        <taxon>Pseudomonadota</taxon>
        <taxon>Alphaproteobacteria</taxon>
        <taxon>Hyphomicrobiales</taxon>
        <taxon>Rhizobiaceae</taxon>
        <taxon>Shinella</taxon>
    </lineage>
</organism>
<feature type="domain" description="Amidohydrolase 3" evidence="1">
    <location>
        <begin position="190"/>
        <end position="396"/>
    </location>
</feature>
<dbReference type="AlphaFoldDB" id="A0A4R2CDU2"/>
<dbReference type="GO" id="GO:0035888">
    <property type="term" value="F:isoguanine deaminase activity"/>
    <property type="evidence" value="ECO:0007669"/>
    <property type="project" value="TreeGrafter"/>
</dbReference>
<evidence type="ECO:0000313" key="3">
    <source>
        <dbReference type="Proteomes" id="UP000295351"/>
    </source>
</evidence>
<dbReference type="InterPro" id="IPR011059">
    <property type="entry name" value="Metal-dep_hydrolase_composite"/>
</dbReference>
<protein>
    <submittedName>
        <fullName evidence="2">Cytosine deaminase</fullName>
    </submittedName>
</protein>
<reference evidence="2 3" key="1">
    <citation type="submission" date="2019-03" db="EMBL/GenBank/DDBJ databases">
        <title>Genomic Encyclopedia of Type Strains, Phase IV (KMG-IV): sequencing the most valuable type-strain genomes for metagenomic binning, comparative biology and taxonomic classification.</title>
        <authorList>
            <person name="Goeker M."/>
        </authorList>
    </citation>
    <scope>NUCLEOTIDE SEQUENCE [LARGE SCALE GENOMIC DNA]</scope>
    <source>
        <strain evidence="2 3">DSM 18401</strain>
    </source>
</reference>
<name>A0A4R2CDU2_SHIGR</name>
<dbReference type="Proteomes" id="UP000295351">
    <property type="component" value="Unassembled WGS sequence"/>
</dbReference>
<dbReference type="PANTHER" id="PTHR32027">
    <property type="entry name" value="CYTOSINE DEAMINASE"/>
    <property type="match status" value="1"/>
</dbReference>
<dbReference type="EMBL" id="SLVX01000018">
    <property type="protein sequence ID" value="TCN38987.1"/>
    <property type="molecule type" value="Genomic_DNA"/>
</dbReference>
<keyword evidence="3" id="KW-1185">Reference proteome</keyword>